<evidence type="ECO:0000313" key="3">
    <source>
        <dbReference type="Proteomes" id="UP000620124"/>
    </source>
</evidence>
<protein>
    <submittedName>
        <fullName evidence="2">Uncharacterized protein</fullName>
    </submittedName>
</protein>
<comment type="caution">
    <text evidence="2">The sequence shown here is derived from an EMBL/GenBank/DDBJ whole genome shotgun (WGS) entry which is preliminary data.</text>
</comment>
<evidence type="ECO:0000313" key="2">
    <source>
        <dbReference type="EMBL" id="KAF7328389.1"/>
    </source>
</evidence>
<dbReference type="EMBL" id="JACAZI010000036">
    <property type="protein sequence ID" value="KAF7328389.1"/>
    <property type="molecule type" value="Genomic_DNA"/>
</dbReference>
<dbReference type="Proteomes" id="UP000620124">
    <property type="component" value="Unassembled WGS sequence"/>
</dbReference>
<feature type="region of interest" description="Disordered" evidence="1">
    <location>
        <begin position="25"/>
        <end position="64"/>
    </location>
</feature>
<reference evidence="2" key="1">
    <citation type="submission" date="2020-05" db="EMBL/GenBank/DDBJ databases">
        <title>Mycena genomes resolve the evolution of fungal bioluminescence.</title>
        <authorList>
            <person name="Tsai I.J."/>
        </authorList>
    </citation>
    <scope>NUCLEOTIDE SEQUENCE</scope>
    <source>
        <strain evidence="2">CCC161011</strain>
    </source>
</reference>
<keyword evidence="3" id="KW-1185">Reference proteome</keyword>
<proteinExistence type="predicted"/>
<name>A0A8H6WUE2_9AGAR</name>
<organism evidence="2 3">
    <name type="scientific">Mycena venus</name>
    <dbReference type="NCBI Taxonomy" id="2733690"/>
    <lineage>
        <taxon>Eukaryota</taxon>
        <taxon>Fungi</taxon>
        <taxon>Dikarya</taxon>
        <taxon>Basidiomycota</taxon>
        <taxon>Agaricomycotina</taxon>
        <taxon>Agaricomycetes</taxon>
        <taxon>Agaricomycetidae</taxon>
        <taxon>Agaricales</taxon>
        <taxon>Marasmiineae</taxon>
        <taxon>Mycenaceae</taxon>
        <taxon>Mycena</taxon>
    </lineage>
</organism>
<feature type="compositionally biased region" description="Acidic residues" evidence="1">
    <location>
        <begin position="54"/>
        <end position="63"/>
    </location>
</feature>
<sequence>MLRFVFIRSRSTALSPANAVNLLDECNGPTKRTPDGGPRGHGQAASSLNRVMERDEDFSNEDDTGVKSPNFQVLDVTSDFEFNHFCTLHLDLFKIKGMCGKKECLL</sequence>
<evidence type="ECO:0000256" key="1">
    <source>
        <dbReference type="SAM" id="MobiDB-lite"/>
    </source>
</evidence>
<accession>A0A8H6WUE2</accession>
<gene>
    <name evidence="2" type="ORF">MVEN_02554600</name>
</gene>
<dbReference type="AlphaFoldDB" id="A0A8H6WUE2"/>